<dbReference type="GO" id="GO:0016020">
    <property type="term" value="C:membrane"/>
    <property type="evidence" value="ECO:0007669"/>
    <property type="project" value="UniProtKB-SubCell"/>
</dbReference>
<evidence type="ECO:0000256" key="8">
    <source>
        <dbReference type="SAM" id="MobiDB-lite"/>
    </source>
</evidence>
<dbReference type="PANTHER" id="PTHR43066:SF1">
    <property type="entry name" value="RHOMBOID PROTEIN 2"/>
    <property type="match status" value="1"/>
</dbReference>
<name>A0AAV0SU58_HYABA</name>
<evidence type="ECO:0000256" key="6">
    <source>
        <dbReference type="ARBA" id="ARBA00022989"/>
    </source>
</evidence>
<feature type="compositionally biased region" description="Basic and acidic residues" evidence="8">
    <location>
        <begin position="296"/>
        <end position="307"/>
    </location>
</feature>
<keyword evidence="12" id="KW-1185">Reference proteome</keyword>
<feature type="region of interest" description="Disordered" evidence="8">
    <location>
        <begin position="253"/>
        <end position="307"/>
    </location>
</feature>
<dbReference type="PANTHER" id="PTHR43066">
    <property type="entry name" value="RHOMBOID-RELATED PROTEIN"/>
    <property type="match status" value="1"/>
</dbReference>
<evidence type="ECO:0000313" key="12">
    <source>
        <dbReference type="Proteomes" id="UP001162031"/>
    </source>
</evidence>
<evidence type="ECO:0000256" key="2">
    <source>
        <dbReference type="ARBA" id="ARBA00009045"/>
    </source>
</evidence>
<proteinExistence type="inferred from homology"/>
<evidence type="ECO:0000256" key="9">
    <source>
        <dbReference type="SAM" id="Phobius"/>
    </source>
</evidence>
<accession>A0AAV0SU58</accession>
<keyword evidence="5" id="KW-0378">Hydrolase</keyword>
<reference evidence="11" key="1">
    <citation type="submission" date="2022-12" db="EMBL/GenBank/DDBJ databases">
        <authorList>
            <person name="Webb A."/>
        </authorList>
    </citation>
    <scope>NUCLEOTIDE SEQUENCE</scope>
    <source>
        <strain evidence="11">Hp1</strain>
    </source>
</reference>
<sequence>MVGPNYRRRARGHFDSGRHDYAVALMLMLVRQVQQLDRKPPATLGLMALMYSLHFLQTITPELVVPYFLCPDRILYKFELMRIVASGLIHVDEWHLYHNMISFLWKGYNLEHKLGSVRFLLTVGLLLVLSHTLVVVVALVLATCFQIPDPLHQCSVGFSGVLFALKVLLNHDSPAFSFVHGFRVPTKYAAWLELVVIYLLVPQSSFVGHMCGILAGYMCVSFPSMRSTMIVGSRWTNRCLRKLMERITLRRNMGTRSAPQRASRGSSTSSFETDEELAQRLQEEEYRSWQAPRWQPEQRDHGHIDASELRRRRLARFASGQR</sequence>
<evidence type="ECO:0000256" key="1">
    <source>
        <dbReference type="ARBA" id="ARBA00004141"/>
    </source>
</evidence>
<dbReference type="GO" id="GO:0004252">
    <property type="term" value="F:serine-type endopeptidase activity"/>
    <property type="evidence" value="ECO:0007669"/>
    <property type="project" value="InterPro"/>
</dbReference>
<evidence type="ECO:0000256" key="5">
    <source>
        <dbReference type="ARBA" id="ARBA00022801"/>
    </source>
</evidence>
<dbReference type="SUPFAM" id="SSF144091">
    <property type="entry name" value="Rhomboid-like"/>
    <property type="match status" value="1"/>
</dbReference>
<dbReference type="EMBL" id="CANTFL010000003">
    <property type="protein sequence ID" value="CAI5708250.1"/>
    <property type="molecule type" value="Genomic_DNA"/>
</dbReference>
<evidence type="ECO:0000256" key="4">
    <source>
        <dbReference type="ARBA" id="ARBA00022692"/>
    </source>
</evidence>
<dbReference type="InterPro" id="IPR035952">
    <property type="entry name" value="Rhomboid-like_sf"/>
</dbReference>
<dbReference type="AlphaFoldDB" id="A0AAV0SU58"/>
<organism evidence="11 12">
    <name type="scientific">Hyaloperonospora brassicae</name>
    <name type="common">Brassica downy mildew</name>
    <name type="synonym">Peronospora brassicae</name>
    <dbReference type="NCBI Taxonomy" id="162125"/>
    <lineage>
        <taxon>Eukaryota</taxon>
        <taxon>Sar</taxon>
        <taxon>Stramenopiles</taxon>
        <taxon>Oomycota</taxon>
        <taxon>Peronosporomycetes</taxon>
        <taxon>Peronosporales</taxon>
        <taxon>Peronosporaceae</taxon>
        <taxon>Hyaloperonospora</taxon>
    </lineage>
</organism>
<comment type="subcellular location">
    <subcellularLocation>
        <location evidence="1">Membrane</location>
        <topology evidence="1">Multi-pass membrane protein</topology>
    </subcellularLocation>
</comment>
<dbReference type="InterPro" id="IPR022764">
    <property type="entry name" value="Peptidase_S54_rhomboid_dom"/>
</dbReference>
<feature type="compositionally biased region" description="Basic and acidic residues" evidence="8">
    <location>
        <begin position="277"/>
        <end position="287"/>
    </location>
</feature>
<keyword evidence="7 9" id="KW-0472">Membrane</keyword>
<evidence type="ECO:0000313" key="11">
    <source>
        <dbReference type="EMBL" id="CAI5708250.1"/>
    </source>
</evidence>
<dbReference type="Gene3D" id="1.20.1540.10">
    <property type="entry name" value="Rhomboid-like"/>
    <property type="match status" value="1"/>
</dbReference>
<evidence type="ECO:0000259" key="10">
    <source>
        <dbReference type="Pfam" id="PF01694"/>
    </source>
</evidence>
<keyword evidence="3" id="KW-0645">Protease</keyword>
<dbReference type="GO" id="GO:0006508">
    <property type="term" value="P:proteolysis"/>
    <property type="evidence" value="ECO:0007669"/>
    <property type="project" value="UniProtKB-KW"/>
</dbReference>
<feature type="transmembrane region" description="Helical" evidence="9">
    <location>
        <begin position="119"/>
        <end position="142"/>
    </location>
</feature>
<evidence type="ECO:0000256" key="3">
    <source>
        <dbReference type="ARBA" id="ARBA00022670"/>
    </source>
</evidence>
<feature type="transmembrane region" description="Helical" evidence="9">
    <location>
        <begin position="195"/>
        <end position="220"/>
    </location>
</feature>
<feature type="domain" description="Peptidase S54 rhomboid" evidence="10">
    <location>
        <begin position="78"/>
        <end position="219"/>
    </location>
</feature>
<feature type="compositionally biased region" description="Polar residues" evidence="8">
    <location>
        <begin position="254"/>
        <end position="271"/>
    </location>
</feature>
<keyword evidence="4 9" id="KW-0812">Transmembrane</keyword>
<evidence type="ECO:0000256" key="7">
    <source>
        <dbReference type="ARBA" id="ARBA00023136"/>
    </source>
</evidence>
<protein>
    <recommendedName>
        <fullName evidence="10">Peptidase S54 rhomboid domain-containing protein</fullName>
    </recommendedName>
</protein>
<dbReference type="Proteomes" id="UP001162031">
    <property type="component" value="Unassembled WGS sequence"/>
</dbReference>
<comment type="caution">
    <text evidence="11">The sequence shown here is derived from an EMBL/GenBank/DDBJ whole genome shotgun (WGS) entry which is preliminary data.</text>
</comment>
<dbReference type="FunFam" id="1.20.1540.10:FF:000008">
    <property type="entry name" value="RHOMBOID-like protein 13"/>
    <property type="match status" value="1"/>
</dbReference>
<comment type="similarity">
    <text evidence="2">Belongs to the peptidase S54 family.</text>
</comment>
<keyword evidence="6 9" id="KW-1133">Transmembrane helix</keyword>
<gene>
    <name evidence="11" type="ORF">HBR001_LOCUS44</name>
</gene>
<dbReference type="Pfam" id="PF01694">
    <property type="entry name" value="Rhomboid"/>
    <property type="match status" value="1"/>
</dbReference>